<feature type="chain" id="PRO_5008058880" description="Ecp2 effector protein domain-containing protein" evidence="1">
    <location>
        <begin position="19"/>
        <end position="131"/>
    </location>
</feature>
<gene>
    <name evidence="2" type="ORF">CC77DRAFT_1014946</name>
</gene>
<dbReference type="VEuPathDB" id="FungiDB:CC77DRAFT_1014946"/>
<evidence type="ECO:0008006" key="4">
    <source>
        <dbReference type="Google" id="ProtNLM"/>
    </source>
</evidence>
<organism evidence="2 3">
    <name type="scientific">Alternaria alternata</name>
    <name type="common">Alternaria rot fungus</name>
    <name type="synonym">Torula alternata</name>
    <dbReference type="NCBI Taxonomy" id="5599"/>
    <lineage>
        <taxon>Eukaryota</taxon>
        <taxon>Fungi</taxon>
        <taxon>Dikarya</taxon>
        <taxon>Ascomycota</taxon>
        <taxon>Pezizomycotina</taxon>
        <taxon>Dothideomycetes</taxon>
        <taxon>Pleosporomycetidae</taxon>
        <taxon>Pleosporales</taxon>
        <taxon>Pleosporineae</taxon>
        <taxon>Pleosporaceae</taxon>
        <taxon>Alternaria</taxon>
        <taxon>Alternaria sect. Alternaria</taxon>
        <taxon>Alternaria alternata complex</taxon>
    </lineage>
</organism>
<dbReference type="RefSeq" id="XP_018378719.1">
    <property type="nucleotide sequence ID" value="XM_018523928.1"/>
</dbReference>
<reference evidence="2 3" key="1">
    <citation type="submission" date="2016-05" db="EMBL/GenBank/DDBJ databases">
        <title>Comparative analysis of secretome profiles of manganese(II)-oxidizing ascomycete fungi.</title>
        <authorList>
            <consortium name="DOE Joint Genome Institute"/>
            <person name="Zeiner C.A."/>
            <person name="Purvine S.O."/>
            <person name="Zink E.M."/>
            <person name="Wu S."/>
            <person name="Pasa-Tolic L."/>
            <person name="Chaput D.L."/>
            <person name="Haridas S."/>
            <person name="Grigoriev I.V."/>
            <person name="Santelli C.M."/>
            <person name="Hansel C.M."/>
        </authorList>
    </citation>
    <scope>NUCLEOTIDE SEQUENCE [LARGE SCALE GENOMIC DNA]</scope>
    <source>
        <strain evidence="2 3">SRC1lrK2f</strain>
    </source>
</reference>
<accession>A0A177D1K4</accession>
<evidence type="ECO:0000313" key="3">
    <source>
        <dbReference type="Proteomes" id="UP000077248"/>
    </source>
</evidence>
<feature type="signal peptide" evidence="1">
    <location>
        <begin position="1"/>
        <end position="18"/>
    </location>
</feature>
<dbReference type="EMBL" id="KV441515">
    <property type="protein sequence ID" value="OAG13298.1"/>
    <property type="molecule type" value="Genomic_DNA"/>
</dbReference>
<proteinExistence type="predicted"/>
<dbReference type="Proteomes" id="UP000077248">
    <property type="component" value="Unassembled WGS sequence"/>
</dbReference>
<sequence>MQIINLAVLAVTLATVGALPWTQDASGAWVANNAWRDDLNGVHKVHEACAERDGSRNLGDGALCAYSTDANGGMFHGSVHPGRLTVSELQQDALCAVNTVASQSPLHDAGILSFVVSFDFAFCSAFYLAFP</sequence>
<dbReference type="AlphaFoldDB" id="A0A177D1K4"/>
<dbReference type="KEGG" id="aalt:CC77DRAFT_1014946"/>
<keyword evidence="1" id="KW-0732">Signal</keyword>
<name>A0A177D1K4_ALTAL</name>
<keyword evidence="3" id="KW-1185">Reference proteome</keyword>
<evidence type="ECO:0000313" key="2">
    <source>
        <dbReference type="EMBL" id="OAG13298.1"/>
    </source>
</evidence>
<dbReference type="GeneID" id="29109522"/>
<evidence type="ECO:0000256" key="1">
    <source>
        <dbReference type="SAM" id="SignalP"/>
    </source>
</evidence>
<protein>
    <recommendedName>
        <fullName evidence="4">Ecp2 effector protein domain-containing protein</fullName>
    </recommendedName>
</protein>